<evidence type="ECO:0000256" key="3">
    <source>
        <dbReference type="SAM" id="MobiDB-lite"/>
    </source>
</evidence>
<keyword evidence="5" id="KW-1185">Reference proteome</keyword>
<feature type="region of interest" description="Disordered" evidence="3">
    <location>
        <begin position="203"/>
        <end position="222"/>
    </location>
</feature>
<dbReference type="EMBL" id="AFYH01009776">
    <property type="status" value="NOT_ANNOTATED_CDS"/>
    <property type="molecule type" value="Genomic_DNA"/>
</dbReference>
<dbReference type="InterPro" id="IPR036383">
    <property type="entry name" value="TSP1_rpt_sf"/>
</dbReference>
<dbReference type="GeneTree" id="ENSGT00940000166322"/>
<dbReference type="STRING" id="7897.ENSLACP00000021370"/>
<feature type="compositionally biased region" description="Polar residues" evidence="3">
    <location>
        <begin position="154"/>
        <end position="163"/>
    </location>
</feature>
<dbReference type="InParanoid" id="H3BHJ9"/>
<feature type="region of interest" description="Disordered" evidence="3">
    <location>
        <begin position="91"/>
        <end position="138"/>
    </location>
</feature>
<feature type="region of interest" description="Disordered" evidence="3">
    <location>
        <begin position="154"/>
        <end position="194"/>
    </location>
</feature>
<dbReference type="SUPFAM" id="SSF82895">
    <property type="entry name" value="TSP-1 type 1 repeat"/>
    <property type="match status" value="1"/>
</dbReference>
<dbReference type="GO" id="GO:0031012">
    <property type="term" value="C:extracellular matrix"/>
    <property type="evidence" value="ECO:0007669"/>
    <property type="project" value="TreeGrafter"/>
</dbReference>
<dbReference type="PROSITE" id="PS50092">
    <property type="entry name" value="TSP1"/>
    <property type="match status" value="1"/>
</dbReference>
<keyword evidence="2" id="KW-0964">Secreted</keyword>
<reference evidence="4" key="3">
    <citation type="submission" date="2025-09" db="UniProtKB">
        <authorList>
            <consortium name="Ensembl"/>
        </authorList>
    </citation>
    <scope>IDENTIFICATION</scope>
</reference>
<evidence type="ECO:0000256" key="1">
    <source>
        <dbReference type="ARBA" id="ARBA00004613"/>
    </source>
</evidence>
<dbReference type="InterPro" id="IPR000884">
    <property type="entry name" value="TSP1_rpt"/>
</dbReference>
<dbReference type="Gene3D" id="2.20.100.10">
    <property type="entry name" value="Thrombospondin type-1 (TSP1) repeat"/>
    <property type="match status" value="1"/>
</dbReference>
<dbReference type="GO" id="GO:0004222">
    <property type="term" value="F:metalloendopeptidase activity"/>
    <property type="evidence" value="ECO:0007669"/>
    <property type="project" value="TreeGrafter"/>
</dbReference>
<dbReference type="PANTHER" id="PTHR13723">
    <property type="entry name" value="ADAMTS A DISINTEGRIN AND METALLOPROTEASE WITH THROMBOSPONDIN MOTIFS PROTEASE"/>
    <property type="match status" value="1"/>
</dbReference>
<dbReference type="EMBL" id="AFYH01009777">
    <property type="status" value="NOT_ANNOTATED_CDS"/>
    <property type="molecule type" value="Genomic_DNA"/>
</dbReference>
<dbReference type="GO" id="GO:0005576">
    <property type="term" value="C:extracellular region"/>
    <property type="evidence" value="ECO:0007669"/>
    <property type="project" value="UniProtKB-SubCell"/>
</dbReference>
<evidence type="ECO:0000256" key="2">
    <source>
        <dbReference type="ARBA" id="ARBA00022525"/>
    </source>
</evidence>
<feature type="compositionally biased region" description="Basic residues" evidence="3">
    <location>
        <begin position="164"/>
        <end position="181"/>
    </location>
</feature>
<name>H3BHJ9_LATCH</name>
<evidence type="ECO:0000313" key="5">
    <source>
        <dbReference type="Proteomes" id="UP000008672"/>
    </source>
</evidence>
<dbReference type="InterPro" id="IPR050439">
    <property type="entry name" value="ADAMTS_ADAMTS-like"/>
</dbReference>
<reference evidence="5" key="1">
    <citation type="submission" date="2011-08" db="EMBL/GenBank/DDBJ databases">
        <title>The draft genome of Latimeria chalumnae.</title>
        <authorList>
            <person name="Di Palma F."/>
            <person name="Alfoldi J."/>
            <person name="Johnson J."/>
            <person name="Berlin A."/>
            <person name="Gnerre S."/>
            <person name="Jaffe D."/>
            <person name="MacCallum I."/>
            <person name="Young S."/>
            <person name="Walker B.J."/>
            <person name="Lander E."/>
            <person name="Lindblad-Toh K."/>
        </authorList>
    </citation>
    <scope>NUCLEOTIDE SEQUENCE [LARGE SCALE GENOMIC DNA]</scope>
    <source>
        <strain evidence="5">Wild caught</strain>
    </source>
</reference>
<evidence type="ECO:0000313" key="4">
    <source>
        <dbReference type="Ensembl" id="ENSLACP00000021370.1"/>
    </source>
</evidence>
<protein>
    <recommendedName>
        <fullName evidence="6">Thrombospondin type 1 domain containing 4</fullName>
    </recommendedName>
</protein>
<feature type="region of interest" description="Disordered" evidence="3">
    <location>
        <begin position="1"/>
        <end position="21"/>
    </location>
</feature>
<organism evidence="4 5">
    <name type="scientific">Latimeria chalumnae</name>
    <name type="common">Coelacanth</name>
    <dbReference type="NCBI Taxonomy" id="7897"/>
    <lineage>
        <taxon>Eukaryota</taxon>
        <taxon>Metazoa</taxon>
        <taxon>Chordata</taxon>
        <taxon>Craniata</taxon>
        <taxon>Vertebrata</taxon>
        <taxon>Euteleostomi</taxon>
        <taxon>Coelacanthiformes</taxon>
        <taxon>Coelacanthidae</taxon>
        <taxon>Latimeria</taxon>
    </lineage>
</organism>
<dbReference type="eggNOG" id="KOG3538">
    <property type="taxonomic scope" value="Eukaryota"/>
</dbReference>
<dbReference type="OMA" id="HYEWEPF"/>
<dbReference type="Pfam" id="PF00090">
    <property type="entry name" value="TSP_1"/>
    <property type="match status" value="1"/>
</dbReference>
<accession>H3BHJ9</accession>
<sequence length="335" mass="37789">QVPQRIEVQNNAAEETNTGIPGMWGSWGPWSACSRTCNGGVMEQTRPCLPAYYQERPYRRRGQQSQPPERTFSWHVISAIRTSVPLHRNEGQLRTGLQSSVSGGRNGSHFSRGILRGSRQPQSQGRDAKGRMRSSIVPGKYGYGKAPYILPLQTDTGQLPQSTRRQRQSSGQHRHQHHRGQGHLDGHNYSQQMHSSNQHLSLYQGGHNFQTRPQAPGSSVYRQTSSYAEAFPSSQGLFPGTATSIQSSVSHQVQHSHHPQSSVSIVCVGAYKQYKLCNPNRCPDNSRSIREVQCATYNNKPFMGRFYEWEPFTEGIANQKVKLIKFLHSYNFIIR</sequence>
<evidence type="ECO:0008006" key="6">
    <source>
        <dbReference type="Google" id="ProtNLM"/>
    </source>
</evidence>
<dbReference type="Ensembl" id="ENSLACT00000021511.1">
    <property type="protein sequence ID" value="ENSLACP00000021370.1"/>
    <property type="gene ID" value="ENSLACG00000018776.1"/>
</dbReference>
<comment type="subcellular location">
    <subcellularLocation>
        <location evidence="1">Secreted</location>
    </subcellularLocation>
</comment>
<feature type="compositionally biased region" description="Polar residues" evidence="3">
    <location>
        <begin position="1"/>
        <end position="19"/>
    </location>
</feature>
<dbReference type="GO" id="GO:0006508">
    <property type="term" value="P:proteolysis"/>
    <property type="evidence" value="ECO:0007669"/>
    <property type="project" value="TreeGrafter"/>
</dbReference>
<dbReference type="GO" id="GO:0030198">
    <property type="term" value="P:extracellular matrix organization"/>
    <property type="evidence" value="ECO:0007669"/>
    <property type="project" value="TreeGrafter"/>
</dbReference>
<dbReference type="Proteomes" id="UP000008672">
    <property type="component" value="Unassembled WGS sequence"/>
</dbReference>
<dbReference type="PANTHER" id="PTHR13723:SF16">
    <property type="entry name" value="THROMBOSPONDIN TYPE-1 DOMAIN-CONTAINING PROTEIN 4"/>
    <property type="match status" value="1"/>
</dbReference>
<reference evidence="4" key="2">
    <citation type="submission" date="2025-08" db="UniProtKB">
        <authorList>
            <consortium name="Ensembl"/>
        </authorList>
    </citation>
    <scope>IDENTIFICATION</scope>
</reference>
<proteinExistence type="predicted"/>
<dbReference type="AlphaFoldDB" id="H3BHJ9"/>